<dbReference type="EMBL" id="WNZW01000001">
    <property type="protein sequence ID" value="MUG43687.1"/>
    <property type="molecule type" value="Genomic_DNA"/>
</dbReference>
<name>A0A7X2YXN6_9BACL</name>
<accession>A0A7X2YXN6</accession>
<dbReference type="Pfam" id="PF00903">
    <property type="entry name" value="Glyoxalase"/>
    <property type="match status" value="1"/>
</dbReference>
<dbReference type="RefSeq" id="WP_155609156.1">
    <property type="nucleotide sequence ID" value="NZ_WNZW01000001.1"/>
</dbReference>
<organism evidence="2 3">
    <name type="scientific">Paenibacillus woosongensis</name>
    <dbReference type="NCBI Taxonomy" id="307580"/>
    <lineage>
        <taxon>Bacteria</taxon>
        <taxon>Bacillati</taxon>
        <taxon>Bacillota</taxon>
        <taxon>Bacilli</taxon>
        <taxon>Bacillales</taxon>
        <taxon>Paenibacillaceae</taxon>
        <taxon>Paenibacillus</taxon>
    </lineage>
</organism>
<dbReference type="PROSITE" id="PS51819">
    <property type="entry name" value="VOC"/>
    <property type="match status" value="2"/>
</dbReference>
<feature type="domain" description="VOC" evidence="1">
    <location>
        <begin position="14"/>
        <end position="122"/>
    </location>
</feature>
<dbReference type="InterPro" id="IPR004360">
    <property type="entry name" value="Glyas_Fos-R_dOase_dom"/>
</dbReference>
<dbReference type="AlphaFoldDB" id="A0A7X2YXN6"/>
<proteinExistence type="predicted"/>
<dbReference type="OrthoDB" id="2184229at2"/>
<reference evidence="2 3" key="1">
    <citation type="submission" date="2019-11" db="EMBL/GenBank/DDBJ databases">
        <title>Draft genome sequences of five Paenibacillus species of dairy origin.</title>
        <authorList>
            <person name="Olajide A.M."/>
            <person name="Chen S."/>
            <person name="Lapointe G."/>
        </authorList>
    </citation>
    <scope>NUCLEOTIDE SEQUENCE [LARGE SCALE GENOMIC DNA]</scope>
    <source>
        <strain evidence="2 3">12CR55</strain>
    </source>
</reference>
<comment type="caution">
    <text evidence="2">The sequence shown here is derived from an EMBL/GenBank/DDBJ whole genome shotgun (WGS) entry which is preliminary data.</text>
</comment>
<sequence>MSKPNRISALHITGLHEFYFPVTNASASSRWYQQHFGLQLQELNSDRAKLRLAEGTTLTLVECGKLNKYDTVPINFKAHDARKAYDMLDKSQVRANRPENWLHYVDFDVHDPDGNPFNIISDPSWPDTPNNYFRIDGIFISLTDFDRSFEWYQDIFDAEIEYSFNHPTDSLENARFRCFKDIPVNVVESPVSVIQYRVCEFRTSSAAEDHRYLQSKGVSVTALTEQEDGLKAFAFSDPEGREFGMLEF</sequence>
<evidence type="ECO:0000313" key="2">
    <source>
        <dbReference type="EMBL" id="MUG43687.1"/>
    </source>
</evidence>
<dbReference type="Gene3D" id="3.10.180.10">
    <property type="entry name" value="2,3-Dihydroxybiphenyl 1,2-Dioxygenase, domain 1"/>
    <property type="match status" value="2"/>
</dbReference>
<dbReference type="Proteomes" id="UP000447876">
    <property type="component" value="Unassembled WGS sequence"/>
</dbReference>
<dbReference type="InterPro" id="IPR029068">
    <property type="entry name" value="Glyas_Bleomycin-R_OHBP_Dase"/>
</dbReference>
<evidence type="ECO:0000313" key="3">
    <source>
        <dbReference type="Proteomes" id="UP000447876"/>
    </source>
</evidence>
<feature type="domain" description="VOC" evidence="1">
    <location>
        <begin position="134"/>
        <end position="248"/>
    </location>
</feature>
<dbReference type="CDD" id="cd06587">
    <property type="entry name" value="VOC"/>
    <property type="match status" value="2"/>
</dbReference>
<dbReference type="InterPro" id="IPR037523">
    <property type="entry name" value="VOC_core"/>
</dbReference>
<evidence type="ECO:0000259" key="1">
    <source>
        <dbReference type="PROSITE" id="PS51819"/>
    </source>
</evidence>
<gene>
    <name evidence="2" type="ORF">GNP95_01495</name>
</gene>
<dbReference type="SUPFAM" id="SSF54593">
    <property type="entry name" value="Glyoxalase/Bleomycin resistance protein/Dihydroxybiphenyl dioxygenase"/>
    <property type="match status" value="2"/>
</dbReference>
<protein>
    <recommendedName>
        <fullName evidence="1">VOC domain-containing protein</fullName>
    </recommendedName>
</protein>